<proteinExistence type="predicted"/>
<dbReference type="EMBL" id="JABFTP020000042">
    <property type="protein sequence ID" value="KAL3271185.1"/>
    <property type="molecule type" value="Genomic_DNA"/>
</dbReference>
<gene>
    <name evidence="1" type="ORF">HHI36_021681</name>
</gene>
<name>A0ABD2MXG8_9CUCU</name>
<dbReference type="AlphaFoldDB" id="A0ABD2MXG8"/>
<evidence type="ECO:0000313" key="1">
    <source>
        <dbReference type="EMBL" id="KAL3271185.1"/>
    </source>
</evidence>
<keyword evidence="2" id="KW-1185">Reference proteome</keyword>
<protein>
    <submittedName>
        <fullName evidence="1">Uncharacterized protein</fullName>
    </submittedName>
</protein>
<accession>A0ABD2MXG8</accession>
<organism evidence="1 2">
    <name type="scientific">Cryptolaemus montrouzieri</name>
    <dbReference type="NCBI Taxonomy" id="559131"/>
    <lineage>
        <taxon>Eukaryota</taxon>
        <taxon>Metazoa</taxon>
        <taxon>Ecdysozoa</taxon>
        <taxon>Arthropoda</taxon>
        <taxon>Hexapoda</taxon>
        <taxon>Insecta</taxon>
        <taxon>Pterygota</taxon>
        <taxon>Neoptera</taxon>
        <taxon>Endopterygota</taxon>
        <taxon>Coleoptera</taxon>
        <taxon>Polyphaga</taxon>
        <taxon>Cucujiformia</taxon>
        <taxon>Coccinelloidea</taxon>
        <taxon>Coccinellidae</taxon>
        <taxon>Scymninae</taxon>
        <taxon>Scymnini</taxon>
        <taxon>Cryptolaemus</taxon>
    </lineage>
</organism>
<evidence type="ECO:0000313" key="2">
    <source>
        <dbReference type="Proteomes" id="UP001516400"/>
    </source>
</evidence>
<reference evidence="1 2" key="1">
    <citation type="journal article" date="2021" name="BMC Biol.">
        <title>Horizontally acquired antibacterial genes associated with adaptive radiation of ladybird beetles.</title>
        <authorList>
            <person name="Li H.S."/>
            <person name="Tang X.F."/>
            <person name="Huang Y.H."/>
            <person name="Xu Z.Y."/>
            <person name="Chen M.L."/>
            <person name="Du X.Y."/>
            <person name="Qiu B.Y."/>
            <person name="Chen P.T."/>
            <person name="Zhang W."/>
            <person name="Slipinski A."/>
            <person name="Escalona H.E."/>
            <person name="Waterhouse R.M."/>
            <person name="Zwick A."/>
            <person name="Pang H."/>
        </authorList>
    </citation>
    <scope>NUCLEOTIDE SEQUENCE [LARGE SCALE GENOMIC DNA]</scope>
    <source>
        <strain evidence="1">SYSU2018</strain>
    </source>
</reference>
<comment type="caution">
    <text evidence="1">The sequence shown here is derived from an EMBL/GenBank/DDBJ whole genome shotgun (WGS) entry which is preliminary data.</text>
</comment>
<sequence length="205" mass="23850">MDFSYIEATQTSELTEPEDKSFVNEFIDAKGKIWERNNFLDTYDVNNSGRTNTAFKFDLPKFESGPTEECLSVKREIDSKQFIDKEIKISDEEVFIKYEHYVDVKTDNDGNRAIISEIEVDLFEEDNKTMVHKLIDRESWHEEPTLENSVKLEEVNKETSEVELNSSKLQSKDANQNFVVLRHFETINVVTVITKLIGKVNLKII</sequence>
<dbReference type="Proteomes" id="UP001516400">
    <property type="component" value="Unassembled WGS sequence"/>
</dbReference>